<dbReference type="PANTHER" id="PTHR30451">
    <property type="entry name" value="OUTER MEMBRANE USHER PROTEIN"/>
    <property type="match status" value="1"/>
</dbReference>
<dbReference type="FunFam" id="2.60.40.2070:FF:000001">
    <property type="entry name" value="Fimbrial outer membrane usher protein"/>
    <property type="match status" value="1"/>
</dbReference>
<accession>A0A447RQS1</accession>
<gene>
    <name evidence="10" type="primary">fimD_7</name>
    <name evidence="10" type="ORF">NCTC13635_02612</name>
</gene>
<dbReference type="Proteomes" id="UP000282433">
    <property type="component" value="Chromosome"/>
</dbReference>
<keyword evidence="5" id="KW-0812">Transmembrane</keyword>
<dbReference type="InterPro" id="IPR025949">
    <property type="entry name" value="PapC-like_C"/>
</dbReference>
<dbReference type="Pfam" id="PF13953">
    <property type="entry name" value="PapC_C"/>
    <property type="match status" value="1"/>
</dbReference>
<dbReference type="GO" id="GO:0015473">
    <property type="term" value="F:fimbrial usher porin activity"/>
    <property type="evidence" value="ECO:0007669"/>
    <property type="project" value="InterPro"/>
</dbReference>
<keyword evidence="7" id="KW-0472">Membrane</keyword>
<evidence type="ECO:0000256" key="7">
    <source>
        <dbReference type="ARBA" id="ARBA00023136"/>
    </source>
</evidence>
<evidence type="ECO:0000256" key="8">
    <source>
        <dbReference type="ARBA" id="ARBA00023237"/>
    </source>
</evidence>
<comment type="subcellular location">
    <subcellularLocation>
        <location evidence="1">Cell outer membrane</location>
        <topology evidence="1">Multi-pass membrane protein</topology>
    </subcellularLocation>
</comment>
<evidence type="ECO:0000259" key="9">
    <source>
        <dbReference type="Pfam" id="PF13953"/>
    </source>
</evidence>
<dbReference type="PANTHER" id="PTHR30451:SF21">
    <property type="entry name" value="FIMBRIAL USHER DOMAIN-CONTAINING PROTEIN YDET-RELATED"/>
    <property type="match status" value="1"/>
</dbReference>
<dbReference type="Pfam" id="PF00577">
    <property type="entry name" value="Usher"/>
    <property type="match status" value="1"/>
</dbReference>
<reference evidence="10 11" key="1">
    <citation type="submission" date="2018-12" db="EMBL/GenBank/DDBJ databases">
        <authorList>
            <consortium name="Pathogen Informatics"/>
        </authorList>
    </citation>
    <scope>NUCLEOTIDE SEQUENCE [LARGE SCALE GENOMIC DNA]</scope>
    <source>
        <strain evidence="10 11">NCTC13635</strain>
    </source>
</reference>
<dbReference type="Gene3D" id="2.60.40.2070">
    <property type="match status" value="1"/>
</dbReference>
<sequence length="448" mass="48665">MGYFGALSLDITQANATLADDSEHQGQSVRFLYNKSLDETGTNLQLVGYRYSTRGYYNFADTTYRRMSGYSVETQDGVIQVKPKFTDYYNLAYSKRGKVQLSVTQQLGRTATLYLSGSHQTYWGTDDADEQLQAGLNAAVDDINWSLSYSLTKNAWQQGRDQMLAININIPFSHWLRSDSRSVWRHASASYSLSHDLNGRMTNLAGLYGTLLEDNNLSYSVQTGYAGGGNGDNGSTGYTALNYRGGYGNANVGYSRSDGFKQLYYGVSGGVLAHANGITLSQPLNDTVVLVKAPGAGGVKVENQTGVRTDWRGYAVLPYATEYRENRIALDTNTLADNVDLDDAVVSVVPTHGAIVRANFNAQVGMKILMTLTHRGKPVPFGALATGDSNQSGSIVADNGQVYLSGMPLAGKVRVKWGDGPDAQCVADYRLPPESQQQALSQLSVACR</sequence>
<dbReference type="InterPro" id="IPR043142">
    <property type="entry name" value="PapC-like_C_sf"/>
</dbReference>
<protein>
    <submittedName>
        <fullName evidence="10">Outer membrane protein for export and assembly of type 1 fimbriae</fullName>
    </submittedName>
</protein>
<dbReference type="InterPro" id="IPR000015">
    <property type="entry name" value="Fimb_usher"/>
</dbReference>
<evidence type="ECO:0000256" key="6">
    <source>
        <dbReference type="ARBA" id="ARBA00022729"/>
    </source>
</evidence>
<evidence type="ECO:0000256" key="2">
    <source>
        <dbReference type="ARBA" id="ARBA00008064"/>
    </source>
</evidence>
<evidence type="ECO:0000256" key="4">
    <source>
        <dbReference type="ARBA" id="ARBA00022452"/>
    </source>
</evidence>
<dbReference type="GO" id="GO:0009279">
    <property type="term" value="C:cell outer membrane"/>
    <property type="evidence" value="ECO:0007669"/>
    <property type="project" value="UniProtKB-SubCell"/>
</dbReference>
<organism evidence="10 11">
    <name type="scientific">Klebsiella pneumoniae</name>
    <dbReference type="NCBI Taxonomy" id="573"/>
    <lineage>
        <taxon>Bacteria</taxon>
        <taxon>Pseudomonadati</taxon>
        <taxon>Pseudomonadota</taxon>
        <taxon>Gammaproteobacteria</taxon>
        <taxon>Enterobacterales</taxon>
        <taxon>Enterobacteriaceae</taxon>
        <taxon>Klebsiella/Raoultella group</taxon>
        <taxon>Klebsiella</taxon>
        <taxon>Klebsiella pneumoniae complex</taxon>
    </lineage>
</organism>
<keyword evidence="4" id="KW-1134">Transmembrane beta strand</keyword>
<dbReference type="GO" id="GO:0009297">
    <property type="term" value="P:pilus assembly"/>
    <property type="evidence" value="ECO:0007669"/>
    <property type="project" value="InterPro"/>
</dbReference>
<evidence type="ECO:0000313" key="10">
    <source>
        <dbReference type="EMBL" id="VEB02122.1"/>
    </source>
</evidence>
<feature type="domain" description="PapC-like C-terminal" evidence="9">
    <location>
        <begin position="369"/>
        <end position="433"/>
    </location>
</feature>
<dbReference type="FunFam" id="2.60.40.2610:FF:000001">
    <property type="entry name" value="Outer membrane fimbrial usher protein"/>
    <property type="match status" value="1"/>
</dbReference>
<proteinExistence type="inferred from homology"/>
<evidence type="ECO:0000313" key="11">
    <source>
        <dbReference type="Proteomes" id="UP000282433"/>
    </source>
</evidence>
<name>A0A447RQS1_KLEPN</name>
<evidence type="ECO:0000256" key="1">
    <source>
        <dbReference type="ARBA" id="ARBA00004571"/>
    </source>
</evidence>
<dbReference type="Gene3D" id="2.60.40.2610">
    <property type="entry name" value="Outer membrane usher protein FimD, plug domain"/>
    <property type="match status" value="1"/>
</dbReference>
<keyword evidence="6" id="KW-0732">Signal</keyword>
<evidence type="ECO:0000256" key="3">
    <source>
        <dbReference type="ARBA" id="ARBA00022448"/>
    </source>
</evidence>
<comment type="similarity">
    <text evidence="2">Belongs to the fimbrial export usher family.</text>
</comment>
<evidence type="ECO:0000256" key="5">
    <source>
        <dbReference type="ARBA" id="ARBA00022692"/>
    </source>
</evidence>
<keyword evidence="3" id="KW-0813">Transport</keyword>
<dbReference type="InterPro" id="IPR042186">
    <property type="entry name" value="FimD_plug_dom"/>
</dbReference>
<keyword evidence="8" id="KW-0998">Cell outer membrane</keyword>
<dbReference type="AlphaFoldDB" id="A0A447RQS1"/>
<dbReference type="EMBL" id="LR134162">
    <property type="protein sequence ID" value="VEB02122.1"/>
    <property type="molecule type" value="Genomic_DNA"/>
</dbReference>